<feature type="compositionally biased region" description="Low complexity" evidence="9">
    <location>
        <begin position="62"/>
        <end position="78"/>
    </location>
</feature>
<dbReference type="EMBL" id="JBJJXI010000007">
    <property type="protein sequence ID" value="KAL3407528.1"/>
    <property type="molecule type" value="Genomic_DNA"/>
</dbReference>
<evidence type="ECO:0000256" key="2">
    <source>
        <dbReference type="ARBA" id="ARBA00001911"/>
    </source>
</evidence>
<reference evidence="11 12" key="1">
    <citation type="journal article" date="2024" name="bioRxiv">
        <title>A reference genome for Trichogramma kaykai: A tiny desert-dwelling parasitoid wasp with competing sex-ratio distorters.</title>
        <authorList>
            <person name="Culotta J."/>
            <person name="Lindsey A.R."/>
        </authorList>
    </citation>
    <scope>NUCLEOTIDE SEQUENCE [LARGE SCALE GENOMIC DNA]</scope>
    <source>
        <strain evidence="11 12">KSX58</strain>
    </source>
</reference>
<accession>A0ABD2XQ17</accession>
<dbReference type="PANTHER" id="PTHR11703:SF0">
    <property type="entry name" value="DEOXYHYPUSINE SYNTHASE"/>
    <property type="match status" value="1"/>
</dbReference>
<dbReference type="Proteomes" id="UP001627154">
    <property type="component" value="Unassembled WGS sequence"/>
</dbReference>
<dbReference type="NCBIfam" id="TIGR00321">
    <property type="entry name" value="dhys"/>
    <property type="match status" value="1"/>
</dbReference>
<dbReference type="InterPro" id="IPR029035">
    <property type="entry name" value="DHS-like_NAD/FAD-binding_dom"/>
</dbReference>
<dbReference type="EMBL" id="JBJJXI010000025">
    <property type="protein sequence ID" value="KAL3404597.1"/>
    <property type="molecule type" value="Genomic_DNA"/>
</dbReference>
<keyword evidence="8" id="KW-0386">Hypusine biosynthesis</keyword>
<proteinExistence type="inferred from homology"/>
<dbReference type="PANTHER" id="PTHR11703">
    <property type="entry name" value="DEOXYHYPUSINE SYNTHASE"/>
    <property type="match status" value="1"/>
</dbReference>
<dbReference type="SUPFAM" id="SSF52467">
    <property type="entry name" value="DHS-like NAD/FAD-binding domain"/>
    <property type="match status" value="1"/>
</dbReference>
<dbReference type="Gene3D" id="3.40.910.10">
    <property type="entry name" value="Deoxyhypusine synthase"/>
    <property type="match status" value="1"/>
</dbReference>
<evidence type="ECO:0000256" key="9">
    <source>
        <dbReference type="SAM" id="MobiDB-lite"/>
    </source>
</evidence>
<protein>
    <recommendedName>
        <fullName evidence="5">deoxyhypusine synthase</fullName>
        <ecNumber evidence="5">2.5.1.46</ecNumber>
    </recommendedName>
</protein>
<comment type="catalytic activity">
    <reaction evidence="1">
        <text>[eIF5A protein]-L-lysine + spermidine = [eIF5A protein]-deoxyhypusine + propane-1,3-diamine</text>
        <dbReference type="Rhea" id="RHEA:33299"/>
        <dbReference type="Rhea" id="RHEA-COMP:10143"/>
        <dbReference type="Rhea" id="RHEA-COMP:10144"/>
        <dbReference type="ChEBI" id="CHEBI:29969"/>
        <dbReference type="ChEBI" id="CHEBI:57484"/>
        <dbReference type="ChEBI" id="CHEBI:57834"/>
        <dbReference type="ChEBI" id="CHEBI:82657"/>
        <dbReference type="EC" id="2.5.1.46"/>
    </reaction>
</comment>
<feature type="compositionally biased region" description="Basic and acidic residues" evidence="9">
    <location>
        <begin position="79"/>
        <end position="117"/>
    </location>
</feature>
<evidence type="ECO:0000313" key="11">
    <source>
        <dbReference type="EMBL" id="KAL3407528.1"/>
    </source>
</evidence>
<name>A0ABD2XQ17_9HYME</name>
<dbReference type="EC" id="2.5.1.46" evidence="5"/>
<evidence type="ECO:0000256" key="7">
    <source>
        <dbReference type="ARBA" id="ARBA00023027"/>
    </source>
</evidence>
<evidence type="ECO:0000256" key="8">
    <source>
        <dbReference type="ARBA" id="ARBA00023256"/>
    </source>
</evidence>
<comment type="similarity">
    <text evidence="4">Belongs to the deoxyhypusine synthase family.</text>
</comment>
<comment type="cofactor">
    <cofactor evidence="2">
        <name>NAD(+)</name>
        <dbReference type="ChEBI" id="CHEBI:57540"/>
    </cofactor>
</comment>
<dbReference type="InterPro" id="IPR002773">
    <property type="entry name" value="Deoxyhypusine_synthase"/>
</dbReference>
<dbReference type="Pfam" id="PF01916">
    <property type="entry name" value="DS"/>
    <property type="match status" value="1"/>
</dbReference>
<feature type="compositionally biased region" description="Polar residues" evidence="9">
    <location>
        <begin position="1"/>
        <end position="21"/>
    </location>
</feature>
<organism evidence="11 12">
    <name type="scientific">Trichogramma kaykai</name>
    <dbReference type="NCBI Taxonomy" id="54128"/>
    <lineage>
        <taxon>Eukaryota</taxon>
        <taxon>Metazoa</taxon>
        <taxon>Ecdysozoa</taxon>
        <taxon>Arthropoda</taxon>
        <taxon>Hexapoda</taxon>
        <taxon>Insecta</taxon>
        <taxon>Pterygota</taxon>
        <taxon>Neoptera</taxon>
        <taxon>Endopterygota</taxon>
        <taxon>Hymenoptera</taxon>
        <taxon>Apocrita</taxon>
        <taxon>Proctotrupomorpha</taxon>
        <taxon>Chalcidoidea</taxon>
        <taxon>Trichogrammatidae</taxon>
        <taxon>Trichogramma</taxon>
    </lineage>
</organism>
<evidence type="ECO:0000256" key="3">
    <source>
        <dbReference type="ARBA" id="ARBA00005041"/>
    </source>
</evidence>
<dbReference type="GO" id="GO:0034038">
    <property type="term" value="F:deoxyhypusine synthase activity"/>
    <property type="evidence" value="ECO:0007669"/>
    <property type="project" value="UniProtKB-EC"/>
</dbReference>
<keyword evidence="7" id="KW-0520">NAD</keyword>
<keyword evidence="12" id="KW-1185">Reference proteome</keyword>
<dbReference type="AlphaFoldDB" id="A0ABD2XQ17"/>
<evidence type="ECO:0000313" key="12">
    <source>
        <dbReference type="Proteomes" id="UP001627154"/>
    </source>
</evidence>
<keyword evidence="6" id="KW-0808">Transferase</keyword>
<evidence type="ECO:0000256" key="1">
    <source>
        <dbReference type="ARBA" id="ARBA00000952"/>
    </source>
</evidence>
<gene>
    <name evidence="11" type="ORF">TKK_000498</name>
    <name evidence="10" type="ORF">TKK_003052</name>
</gene>
<evidence type="ECO:0000313" key="10">
    <source>
        <dbReference type="EMBL" id="KAL3404597.1"/>
    </source>
</evidence>
<dbReference type="InterPro" id="IPR036982">
    <property type="entry name" value="Deoxyhypusine_synthase_sf"/>
</dbReference>
<evidence type="ECO:0000256" key="5">
    <source>
        <dbReference type="ARBA" id="ARBA00012683"/>
    </source>
</evidence>
<feature type="compositionally biased region" description="Low complexity" evidence="9">
    <location>
        <begin position="22"/>
        <end position="52"/>
    </location>
</feature>
<evidence type="ECO:0000256" key="6">
    <source>
        <dbReference type="ARBA" id="ARBA00022679"/>
    </source>
</evidence>
<comment type="caution">
    <text evidence="11">The sequence shown here is derived from an EMBL/GenBank/DDBJ whole genome shotgun (WGS) entry which is preliminary data.</text>
</comment>
<feature type="region of interest" description="Disordered" evidence="9">
    <location>
        <begin position="1"/>
        <end position="118"/>
    </location>
</feature>
<evidence type="ECO:0000256" key="4">
    <source>
        <dbReference type="ARBA" id="ARBA00009892"/>
    </source>
</evidence>
<sequence>MCDSVISTGHENDKSVSSSSVAATTTTTTAPTTTTTATDTATATTTPAATTTKENSKATTGAPNNNTADSATSAAAAKEATKLIESKKDDNKVTESEDDKGKDEARALDPKKSENKVPESLLHNVLKHSAPLPTSTPSVQGYDFNDGINYSALFRTYRHSGFQATNFGLAVEEILRMLVARRIPLEPDQEDNLEEDEFIKRRHGCTIFLGYTSNMASCGVRETIRFLAEHRMIDCIVTTAGGVEEDFIKCLAPTLVGDFHLDGKTLRDRGINRIGNLLVPNDNYCLFENWVMPILDKMLEEQKEKGTLWTPSKVIARLGEEINNRESIYYWCAKNKIPVFCPALTDGSLGDMMYFHSFKNDPGLVIDIVSDLRRINTIAMKAIRSGVIIIGGGVVKHHICNANLMRNGAEFGVFLNTANEFDGSDSGARPDEAVSWGKIKKDSKAVKIYAEASLIFPILVGETFVRHFVSYKMRVSTTV</sequence>
<dbReference type="FunFam" id="3.40.910.10:FF:000001">
    <property type="entry name" value="Probable deoxyhypusine synthase"/>
    <property type="match status" value="1"/>
</dbReference>
<comment type="pathway">
    <text evidence="3">Protein modification; eIF5A hypusination.</text>
</comment>